<dbReference type="PANTHER" id="PTHR30349:SF64">
    <property type="entry name" value="PROPHAGE INTEGRASE INTD-RELATED"/>
    <property type="match status" value="1"/>
</dbReference>
<protein>
    <submittedName>
        <fullName evidence="5">Integrase family protein</fullName>
    </submittedName>
</protein>
<gene>
    <name evidence="5" type="ordered locus">Flexsi_0430</name>
</gene>
<dbReference type="GO" id="GO:0006310">
    <property type="term" value="P:DNA recombination"/>
    <property type="evidence" value="ECO:0007669"/>
    <property type="project" value="UniProtKB-KW"/>
</dbReference>
<dbReference type="AlphaFoldDB" id="F8E8Z4"/>
<name>F8E8Z4_FLESM</name>
<dbReference type="RefSeq" id="WP_013885629.1">
    <property type="nucleotide sequence ID" value="NC_015672.1"/>
</dbReference>
<dbReference type="InterPro" id="IPR010998">
    <property type="entry name" value="Integrase_recombinase_N"/>
</dbReference>
<evidence type="ECO:0000256" key="1">
    <source>
        <dbReference type="ARBA" id="ARBA00008857"/>
    </source>
</evidence>
<evidence type="ECO:0000256" key="2">
    <source>
        <dbReference type="ARBA" id="ARBA00023125"/>
    </source>
</evidence>
<dbReference type="InterPro" id="IPR002104">
    <property type="entry name" value="Integrase_catalytic"/>
</dbReference>
<dbReference type="InterPro" id="IPR013762">
    <property type="entry name" value="Integrase-like_cat_sf"/>
</dbReference>
<dbReference type="STRING" id="717231.Flexsi_0430"/>
<dbReference type="Pfam" id="PF00589">
    <property type="entry name" value="Phage_integrase"/>
    <property type="match status" value="1"/>
</dbReference>
<dbReference type="Proteomes" id="UP000006621">
    <property type="component" value="Chromosome"/>
</dbReference>
<evidence type="ECO:0000256" key="3">
    <source>
        <dbReference type="ARBA" id="ARBA00023172"/>
    </source>
</evidence>
<feature type="domain" description="Tyr recombinase" evidence="4">
    <location>
        <begin position="203"/>
        <end position="373"/>
    </location>
</feature>
<organism evidence="5 6">
    <name type="scientific">Flexistipes sinusarabici (strain ATCC 49648 / DSM 4947 / MAS 10)</name>
    <dbReference type="NCBI Taxonomy" id="717231"/>
    <lineage>
        <taxon>Bacteria</taxon>
        <taxon>Pseudomonadati</taxon>
        <taxon>Deferribacterota</taxon>
        <taxon>Deferribacteres</taxon>
        <taxon>Deferribacterales</taxon>
        <taxon>Flexistipitaceae</taxon>
        <taxon>Flexistipes</taxon>
    </lineage>
</organism>
<dbReference type="KEGG" id="fsi:Flexsi_0430"/>
<dbReference type="GO" id="GO:0003677">
    <property type="term" value="F:DNA binding"/>
    <property type="evidence" value="ECO:0007669"/>
    <property type="project" value="UniProtKB-KW"/>
</dbReference>
<dbReference type="InterPro" id="IPR050090">
    <property type="entry name" value="Tyrosine_recombinase_XerCD"/>
</dbReference>
<dbReference type="GO" id="GO:0015074">
    <property type="term" value="P:DNA integration"/>
    <property type="evidence" value="ECO:0007669"/>
    <property type="project" value="InterPro"/>
</dbReference>
<dbReference type="Gene3D" id="1.10.443.10">
    <property type="entry name" value="Intergrase catalytic core"/>
    <property type="match status" value="1"/>
</dbReference>
<evidence type="ECO:0000313" key="6">
    <source>
        <dbReference type="Proteomes" id="UP000006621"/>
    </source>
</evidence>
<keyword evidence="6" id="KW-1185">Reference proteome</keyword>
<evidence type="ECO:0000313" key="5">
    <source>
        <dbReference type="EMBL" id="AEI14118.1"/>
    </source>
</evidence>
<dbReference type="PANTHER" id="PTHR30349">
    <property type="entry name" value="PHAGE INTEGRASE-RELATED"/>
    <property type="match status" value="1"/>
</dbReference>
<dbReference type="Gene3D" id="1.10.150.130">
    <property type="match status" value="1"/>
</dbReference>
<dbReference type="CDD" id="cd00796">
    <property type="entry name" value="INT_Rci_Hp1_C"/>
    <property type="match status" value="1"/>
</dbReference>
<dbReference type="InterPro" id="IPR011010">
    <property type="entry name" value="DNA_brk_join_enz"/>
</dbReference>
<dbReference type="HOGENOM" id="CLU_717196_0_0_0"/>
<dbReference type="OrthoDB" id="9057547at2"/>
<sequence length="385" mass="45058">MKGIYLRCENCRKFTSTDNKNARKGGHVYCNCGENLSRKRQIYYRLKGKFYRADSNNLNDAFNEYLEAKDSGSYKISKKVNTGTILEKYLSINQPSKIEQHRWDLIFSYFKDISLAKITPSVIKDFCNVLKTPSKRKKLYSEEKYQIIKRYGHHTRKIGNSGLRYYLINLRKFFNWCIDNRYMKEIPFDNELKDIAKNKKTDFNPATISIEESLNLLEAAEHSKNQELYMFLLISLATGLRKSNVSGMQIEWIDFENNIIRVPKEYTKAKKEIRVHASPGFLSEIKDYVDKNDINSGNLFKTKDFRGSFANALKLAGLPQIRIHDLRHSVATSFLQSGTNHYKVKEILAHSSIQVTERYLHLRDNDLKEEVVKHQDQLLNHKNQK</sequence>
<keyword evidence="3" id="KW-0233">DNA recombination</keyword>
<accession>F8E8Z4</accession>
<proteinExistence type="inferred from homology"/>
<dbReference type="SUPFAM" id="SSF56349">
    <property type="entry name" value="DNA breaking-rejoining enzymes"/>
    <property type="match status" value="1"/>
</dbReference>
<evidence type="ECO:0000259" key="4">
    <source>
        <dbReference type="PROSITE" id="PS51898"/>
    </source>
</evidence>
<dbReference type="EMBL" id="CP002858">
    <property type="protein sequence ID" value="AEI14118.1"/>
    <property type="molecule type" value="Genomic_DNA"/>
</dbReference>
<comment type="similarity">
    <text evidence="1">Belongs to the 'phage' integrase family.</text>
</comment>
<dbReference type="PROSITE" id="PS51898">
    <property type="entry name" value="TYR_RECOMBINASE"/>
    <property type="match status" value="1"/>
</dbReference>
<dbReference type="eggNOG" id="COG0582">
    <property type="taxonomic scope" value="Bacteria"/>
</dbReference>
<reference evidence="5 6" key="1">
    <citation type="journal article" date="2011" name="Stand. Genomic Sci.">
        <title>Genome sequence of the moderately thermophilic halophile Flexistipes sinusarabici strain (MAS10).</title>
        <authorList>
            <person name="Lapidus A."/>
            <person name="Chertkov O."/>
            <person name="Nolan M."/>
            <person name="Lucas S."/>
            <person name="Hammon N."/>
            <person name="Deshpande S."/>
            <person name="Cheng J.F."/>
            <person name="Tapia R."/>
            <person name="Han C."/>
            <person name="Goodwin L."/>
            <person name="Pitluck S."/>
            <person name="Liolios K."/>
            <person name="Pagani I."/>
            <person name="Ivanova N."/>
            <person name="Huntemann M."/>
            <person name="Mavromatis K."/>
            <person name="Mikhailova N."/>
            <person name="Pati A."/>
            <person name="Chen A."/>
            <person name="Palaniappan K."/>
            <person name="Land M."/>
            <person name="Hauser L."/>
            <person name="Brambilla E.M."/>
            <person name="Rohde M."/>
            <person name="Abt B."/>
            <person name="Spring S."/>
            <person name="Goker M."/>
            <person name="Bristow J."/>
            <person name="Eisen J.A."/>
            <person name="Markowitz V."/>
            <person name="Hugenholtz P."/>
            <person name="Kyrpides N.C."/>
            <person name="Klenk H.P."/>
            <person name="Woyke T."/>
        </authorList>
    </citation>
    <scope>NUCLEOTIDE SEQUENCE [LARGE SCALE GENOMIC DNA]</scope>
    <source>
        <strain evidence="6">DSM 4947 / MAS 10</strain>
    </source>
</reference>
<keyword evidence="2" id="KW-0238">DNA-binding</keyword>
<reference evidence="6" key="2">
    <citation type="submission" date="2011-06" db="EMBL/GenBank/DDBJ databases">
        <title>The complete genome of Flexistipes sinusarabici DSM 4947.</title>
        <authorList>
            <person name="Lucas S."/>
            <person name="Han J."/>
            <person name="Lapidus A."/>
            <person name="Bruce D."/>
            <person name="Goodwin L."/>
            <person name="Pitluck S."/>
            <person name="Peters L."/>
            <person name="Kyrpides N."/>
            <person name="Mavromatis K."/>
            <person name="Ivanova N."/>
            <person name="Mikhailova N."/>
            <person name="Chertkov O."/>
            <person name="Detter J.C."/>
            <person name="Tapia R."/>
            <person name="Han C."/>
            <person name="Land M."/>
            <person name="Hauser L."/>
            <person name="Markowitz V."/>
            <person name="Cheng J.-F."/>
            <person name="Hugenholtz P."/>
            <person name="Woyke T."/>
            <person name="Wu D."/>
            <person name="Spring S."/>
            <person name="Schroeder M."/>
            <person name="Brambilla E."/>
            <person name="Klenk H.-P."/>
            <person name="Eisen J.A."/>
        </authorList>
    </citation>
    <scope>NUCLEOTIDE SEQUENCE [LARGE SCALE GENOMIC DNA]</scope>
    <source>
        <strain evidence="6">DSM 4947 / MAS 10</strain>
    </source>
</reference>